<reference evidence="2" key="1">
    <citation type="submission" date="2020-07" db="EMBL/GenBank/DDBJ databases">
        <title>Huge and variable diversity of episymbiotic CPR bacteria and DPANN archaea in groundwater ecosystems.</title>
        <authorList>
            <person name="He C.Y."/>
            <person name="Keren R."/>
            <person name="Whittaker M."/>
            <person name="Farag I.F."/>
            <person name="Doudna J."/>
            <person name="Cate J.H.D."/>
            <person name="Banfield J.F."/>
        </authorList>
    </citation>
    <scope>NUCLEOTIDE SEQUENCE</scope>
    <source>
        <strain evidence="2">NC_groundwater_1818_Pr3_B-0.1um_66_35</strain>
    </source>
</reference>
<feature type="compositionally biased region" description="Basic and acidic residues" evidence="1">
    <location>
        <begin position="9"/>
        <end position="23"/>
    </location>
</feature>
<evidence type="ECO:0000256" key="1">
    <source>
        <dbReference type="SAM" id="MobiDB-lite"/>
    </source>
</evidence>
<proteinExistence type="predicted"/>
<comment type="caution">
    <text evidence="2">The sequence shown here is derived from an EMBL/GenBank/DDBJ whole genome shotgun (WGS) entry which is preliminary data.</text>
</comment>
<evidence type="ECO:0000313" key="3">
    <source>
        <dbReference type="Proteomes" id="UP000782519"/>
    </source>
</evidence>
<accession>A0A933VVW7</accession>
<gene>
    <name evidence="2" type="ORF">HZA66_18430</name>
</gene>
<dbReference type="Proteomes" id="UP000782519">
    <property type="component" value="Unassembled WGS sequence"/>
</dbReference>
<evidence type="ECO:0000313" key="2">
    <source>
        <dbReference type="EMBL" id="MBI5131419.1"/>
    </source>
</evidence>
<dbReference type="EMBL" id="JACRJB010000053">
    <property type="protein sequence ID" value="MBI5131419.1"/>
    <property type="molecule type" value="Genomic_DNA"/>
</dbReference>
<organism evidence="2 3">
    <name type="scientific">Rhodopseudomonas palustris</name>
    <dbReference type="NCBI Taxonomy" id="1076"/>
    <lineage>
        <taxon>Bacteria</taxon>
        <taxon>Pseudomonadati</taxon>
        <taxon>Pseudomonadota</taxon>
        <taxon>Alphaproteobacteria</taxon>
        <taxon>Hyphomicrobiales</taxon>
        <taxon>Nitrobacteraceae</taxon>
        <taxon>Rhodopseudomonas</taxon>
    </lineage>
</organism>
<protein>
    <submittedName>
        <fullName evidence="2">Uncharacterized protein</fullName>
    </submittedName>
</protein>
<feature type="compositionally biased region" description="Basic and acidic residues" evidence="1">
    <location>
        <begin position="42"/>
        <end position="54"/>
    </location>
</feature>
<sequence>MGGWRKKKHTDEHNNETDDKDKTLPPVRLPVDDLYDSGDIAAPERDRDDEQRDL</sequence>
<dbReference type="AlphaFoldDB" id="A0A933VVW7"/>
<feature type="region of interest" description="Disordered" evidence="1">
    <location>
        <begin position="1"/>
        <end position="54"/>
    </location>
</feature>
<name>A0A933VVW7_RHOPL</name>